<proteinExistence type="predicted"/>
<evidence type="ECO:0000313" key="3">
    <source>
        <dbReference type="Proteomes" id="UP000076335"/>
    </source>
</evidence>
<feature type="domain" description="HTH cro/C1-type" evidence="1">
    <location>
        <begin position="15"/>
        <end position="69"/>
    </location>
</feature>
<dbReference type="OrthoDB" id="7362832at2"/>
<comment type="caution">
    <text evidence="2">The sequence shown here is derived from an EMBL/GenBank/DDBJ whole genome shotgun (WGS) entry which is preliminary data.</text>
</comment>
<dbReference type="InterPro" id="IPR001387">
    <property type="entry name" value="Cro/C1-type_HTH"/>
</dbReference>
<protein>
    <recommendedName>
        <fullName evidence="1">HTH cro/C1-type domain-containing protein</fullName>
    </recommendedName>
</protein>
<dbReference type="RefSeq" id="WP_062952325.1">
    <property type="nucleotide sequence ID" value="NZ_LPVY01000019.1"/>
</dbReference>
<name>A0A154L5J5_9PROT</name>
<gene>
    <name evidence="2" type="ORF">AUP42_01850</name>
</gene>
<dbReference type="Gene3D" id="1.10.260.40">
    <property type="entry name" value="lambda repressor-like DNA-binding domains"/>
    <property type="match status" value="1"/>
</dbReference>
<dbReference type="EMBL" id="LPVY01000019">
    <property type="protein sequence ID" value="KZB63162.1"/>
    <property type="molecule type" value="Genomic_DNA"/>
</dbReference>
<dbReference type="CDD" id="cd00093">
    <property type="entry name" value="HTH_XRE"/>
    <property type="match status" value="1"/>
</dbReference>
<sequence>MSSWQSDYLTLHTRLRQARESQDLTQAGAGECIGVCERTYRDFEAGRTDLSAAHVFRLAHVLGIKIIISDGVIADGVD</sequence>
<dbReference type="SUPFAM" id="SSF47413">
    <property type="entry name" value="lambda repressor-like DNA-binding domains"/>
    <property type="match status" value="1"/>
</dbReference>
<dbReference type="PROSITE" id="PS50943">
    <property type="entry name" value="HTH_CROC1"/>
    <property type="match status" value="1"/>
</dbReference>
<organism evidence="2 3">
    <name type="scientific">Thalassospira lucentensis</name>
    <dbReference type="NCBI Taxonomy" id="168935"/>
    <lineage>
        <taxon>Bacteria</taxon>
        <taxon>Pseudomonadati</taxon>
        <taxon>Pseudomonadota</taxon>
        <taxon>Alphaproteobacteria</taxon>
        <taxon>Rhodospirillales</taxon>
        <taxon>Thalassospiraceae</taxon>
        <taxon>Thalassospira</taxon>
    </lineage>
</organism>
<dbReference type="SMART" id="SM00530">
    <property type="entry name" value="HTH_XRE"/>
    <property type="match status" value="1"/>
</dbReference>
<evidence type="ECO:0000259" key="1">
    <source>
        <dbReference type="PROSITE" id="PS50943"/>
    </source>
</evidence>
<dbReference type="Pfam" id="PF01381">
    <property type="entry name" value="HTH_3"/>
    <property type="match status" value="1"/>
</dbReference>
<dbReference type="Proteomes" id="UP000076335">
    <property type="component" value="Unassembled WGS sequence"/>
</dbReference>
<dbReference type="GO" id="GO:0003677">
    <property type="term" value="F:DNA binding"/>
    <property type="evidence" value="ECO:0007669"/>
    <property type="project" value="InterPro"/>
</dbReference>
<accession>A0A154L5J5</accession>
<evidence type="ECO:0000313" key="2">
    <source>
        <dbReference type="EMBL" id="KZB63162.1"/>
    </source>
</evidence>
<dbReference type="InterPro" id="IPR010982">
    <property type="entry name" value="Lambda_DNA-bd_dom_sf"/>
</dbReference>
<dbReference type="AlphaFoldDB" id="A0A154L5J5"/>
<reference evidence="2 3" key="1">
    <citation type="submission" date="2015-12" db="EMBL/GenBank/DDBJ databases">
        <title>Genome sequence of Thalassospira lucentensis MCCC 1A02072.</title>
        <authorList>
            <person name="Lu L."/>
            <person name="Lai Q."/>
            <person name="Shao Z."/>
            <person name="Qian P."/>
        </authorList>
    </citation>
    <scope>NUCLEOTIDE SEQUENCE [LARGE SCALE GENOMIC DNA]</scope>
    <source>
        <strain evidence="2 3">MCCC 1A02072</strain>
    </source>
</reference>